<comment type="caution">
    <text evidence="3">The sequence shown here is derived from an EMBL/GenBank/DDBJ whole genome shotgun (WGS) entry which is preliminary data.</text>
</comment>
<name>A0ABW1LNP8_9ACTN</name>
<evidence type="ECO:0000313" key="3">
    <source>
        <dbReference type="EMBL" id="MFC6044822.1"/>
    </source>
</evidence>
<feature type="domain" description="AAA+ ATPase" evidence="2">
    <location>
        <begin position="273"/>
        <end position="586"/>
    </location>
</feature>
<evidence type="ECO:0000313" key="4">
    <source>
        <dbReference type="Proteomes" id="UP001596135"/>
    </source>
</evidence>
<reference evidence="4" key="1">
    <citation type="journal article" date="2019" name="Int. J. Syst. Evol. Microbiol.">
        <title>The Global Catalogue of Microorganisms (GCM) 10K type strain sequencing project: providing services to taxonomists for standard genome sequencing and annotation.</title>
        <authorList>
            <consortium name="The Broad Institute Genomics Platform"/>
            <consortium name="The Broad Institute Genome Sequencing Center for Infectious Disease"/>
            <person name="Wu L."/>
            <person name="Ma J."/>
        </authorList>
    </citation>
    <scope>NUCLEOTIDE SEQUENCE [LARGE SCALE GENOMIC DNA]</scope>
    <source>
        <strain evidence="4">CCUG 54522</strain>
    </source>
</reference>
<protein>
    <submittedName>
        <fullName evidence="3">ATP-binding protein</fullName>
    </submittedName>
</protein>
<evidence type="ECO:0000259" key="2">
    <source>
        <dbReference type="SMART" id="SM00382"/>
    </source>
</evidence>
<evidence type="ECO:0000256" key="1">
    <source>
        <dbReference type="SAM" id="MobiDB-lite"/>
    </source>
</evidence>
<keyword evidence="4" id="KW-1185">Reference proteome</keyword>
<keyword evidence="3" id="KW-0067">ATP-binding</keyword>
<dbReference type="EMBL" id="JBHSRJ010000006">
    <property type="protein sequence ID" value="MFC6044822.1"/>
    <property type="molecule type" value="Genomic_DNA"/>
</dbReference>
<dbReference type="GO" id="GO:0005524">
    <property type="term" value="F:ATP binding"/>
    <property type="evidence" value="ECO:0007669"/>
    <property type="project" value="UniProtKB-KW"/>
</dbReference>
<feature type="region of interest" description="Disordered" evidence="1">
    <location>
        <begin position="641"/>
        <end position="667"/>
    </location>
</feature>
<dbReference type="InterPro" id="IPR027417">
    <property type="entry name" value="P-loop_NTPase"/>
</dbReference>
<dbReference type="PANTHER" id="PTHR30121">
    <property type="entry name" value="UNCHARACTERIZED PROTEIN YJGR-RELATED"/>
    <property type="match status" value="1"/>
</dbReference>
<feature type="compositionally biased region" description="Polar residues" evidence="1">
    <location>
        <begin position="641"/>
        <end position="654"/>
    </location>
</feature>
<sequence>MARNNRRNKKSAADQSVTTPPRKALPPLPLTGSAESGVGPATGSGSGPASGERLAFEAREALAYLATTDIDLRLDPPDVPNPDMHLDVLELVVTDADDDPCSWPEWPDGTDPYEPGPEDPDLGEDLPAAAGASGRVDLGSAQARRTVAGTGLVAPDASRRDRKEAAKAAGRLEGRTRAARAEARAAERAAERAANDRSELLPASGAKGADALRQYLPFKLPPHKATSDVLAGAYPFLAEAGLGSDGIYVGQDSYAGSAFVFDPWVLYAKRMITNPNVLVAGSVGSGKSSLGKSLATRSIAFGRKVYVPGDPKGEWTPVARAVGGQAIVLGGSSSARLNPLDEGPRPAHTPGPDGALVPMSDEQWVRVVTSRRRDLLRALAAAALGRPLTAPEATALYAALETATAENTVVLLPQVVKAMFEPRAAVEGSSVEQLLADGRDAGHALNRLVAGDLGGLFDGPSTTAFDPSLPMVSLDVSQIQGADELIALVQTCAAAWMEAAFTDPNGGQRWVIYDEAWRLFRFPALLARMQAQWKLSRALGIANMAVMHRLSDLEAVGDEGSEARNLALGLLADCSTRIIYAHEPGEADKTGARIGLTASEIGQLPHLDQGEGLWKIRDRAFLVRNVLTPGELELFSTDARMTTPTQSGPYSQPATAGYGIDLSGETE</sequence>
<dbReference type="RefSeq" id="WP_379156908.1">
    <property type="nucleotide sequence ID" value="NZ_JBHSRJ010000006.1"/>
</dbReference>
<accession>A0ABW1LNP8</accession>
<dbReference type="SMART" id="SM00382">
    <property type="entry name" value="AAA"/>
    <property type="match status" value="1"/>
</dbReference>
<proteinExistence type="predicted"/>
<feature type="region of interest" description="Disordered" evidence="1">
    <location>
        <begin position="1"/>
        <end position="54"/>
    </location>
</feature>
<dbReference type="InterPro" id="IPR003593">
    <property type="entry name" value="AAA+_ATPase"/>
</dbReference>
<keyword evidence="3" id="KW-0547">Nucleotide-binding</keyword>
<dbReference type="PANTHER" id="PTHR30121:SF11">
    <property type="entry name" value="AAA+ ATPASE DOMAIN-CONTAINING PROTEIN"/>
    <property type="match status" value="1"/>
</dbReference>
<dbReference type="InterPro" id="IPR051162">
    <property type="entry name" value="T4SS_component"/>
</dbReference>
<gene>
    <name evidence="3" type="ORF">ACFPYL_17160</name>
</gene>
<dbReference type="Gene3D" id="3.40.50.300">
    <property type="entry name" value="P-loop containing nucleotide triphosphate hydrolases"/>
    <property type="match status" value="2"/>
</dbReference>
<feature type="region of interest" description="Disordered" evidence="1">
    <location>
        <begin position="97"/>
        <end position="182"/>
    </location>
</feature>
<organism evidence="3 4">
    <name type="scientific">Nocardioides hankookensis</name>
    <dbReference type="NCBI Taxonomy" id="443157"/>
    <lineage>
        <taxon>Bacteria</taxon>
        <taxon>Bacillati</taxon>
        <taxon>Actinomycetota</taxon>
        <taxon>Actinomycetes</taxon>
        <taxon>Propionibacteriales</taxon>
        <taxon>Nocardioidaceae</taxon>
        <taxon>Nocardioides</taxon>
    </lineage>
</organism>
<feature type="compositionally biased region" description="Basic and acidic residues" evidence="1">
    <location>
        <begin position="157"/>
        <end position="182"/>
    </location>
</feature>
<feature type="compositionally biased region" description="Basic residues" evidence="1">
    <location>
        <begin position="1"/>
        <end position="10"/>
    </location>
</feature>
<dbReference type="SUPFAM" id="SSF52540">
    <property type="entry name" value="P-loop containing nucleoside triphosphate hydrolases"/>
    <property type="match status" value="1"/>
</dbReference>
<dbReference type="Proteomes" id="UP001596135">
    <property type="component" value="Unassembled WGS sequence"/>
</dbReference>